<evidence type="ECO:0000313" key="2">
    <source>
        <dbReference type="EMBL" id="OGY61142.1"/>
    </source>
</evidence>
<proteinExistence type="predicted"/>
<organism evidence="2 3">
    <name type="scientific">Candidatus Colwellbacteria bacterium RIFCSPLOWO2_02_FULL_45_11</name>
    <dbReference type="NCBI Taxonomy" id="1797692"/>
    <lineage>
        <taxon>Bacteria</taxon>
        <taxon>Candidatus Colwelliibacteriota</taxon>
    </lineage>
</organism>
<dbReference type="EMBL" id="MHJA01000011">
    <property type="protein sequence ID" value="OGY61142.1"/>
    <property type="molecule type" value="Genomic_DNA"/>
</dbReference>
<evidence type="ECO:0000256" key="1">
    <source>
        <dbReference type="SAM" id="MobiDB-lite"/>
    </source>
</evidence>
<feature type="region of interest" description="Disordered" evidence="1">
    <location>
        <begin position="139"/>
        <end position="161"/>
    </location>
</feature>
<comment type="caution">
    <text evidence="2">The sequence shown here is derived from an EMBL/GenBank/DDBJ whole genome shotgun (WGS) entry which is preliminary data.</text>
</comment>
<reference evidence="2 3" key="1">
    <citation type="journal article" date="2016" name="Nat. Commun.">
        <title>Thousands of microbial genomes shed light on interconnected biogeochemical processes in an aquifer system.</title>
        <authorList>
            <person name="Anantharaman K."/>
            <person name="Brown C.T."/>
            <person name="Hug L.A."/>
            <person name="Sharon I."/>
            <person name="Castelle C.J."/>
            <person name="Probst A.J."/>
            <person name="Thomas B.C."/>
            <person name="Singh A."/>
            <person name="Wilkins M.J."/>
            <person name="Karaoz U."/>
            <person name="Brodie E.L."/>
            <person name="Williams K.H."/>
            <person name="Hubbard S.S."/>
            <person name="Banfield J.F."/>
        </authorList>
    </citation>
    <scope>NUCLEOTIDE SEQUENCE [LARGE SCALE GENOMIC DNA]</scope>
</reference>
<gene>
    <name evidence="2" type="ORF">A3I33_02270</name>
</gene>
<sequence>MWFSRISPHIYEKGVWVTSAFGVRRLGVEMPGSGKTRRQRCLEGILDHERRSWPIENQPDVIRNRRAYIEPDDESPINTGSVLELAHATADAPDVDELEEQGWDGHVWAERPTHDGLVYATEDELVEIEGFTHTFAPRGERDEVDKRKLPCPEDDGILQGRSPFDTMALRNMGILET</sequence>
<name>A0A1G1Z928_9BACT</name>
<accession>A0A1G1Z928</accession>
<protein>
    <submittedName>
        <fullName evidence="2">Uncharacterized protein</fullName>
    </submittedName>
</protein>
<dbReference type="Proteomes" id="UP000176544">
    <property type="component" value="Unassembled WGS sequence"/>
</dbReference>
<dbReference type="AlphaFoldDB" id="A0A1G1Z928"/>
<feature type="compositionally biased region" description="Basic and acidic residues" evidence="1">
    <location>
        <begin position="139"/>
        <end position="151"/>
    </location>
</feature>
<evidence type="ECO:0000313" key="3">
    <source>
        <dbReference type="Proteomes" id="UP000176544"/>
    </source>
</evidence>
<dbReference type="STRING" id="1797692.A3I33_02270"/>